<dbReference type="AlphaFoldDB" id="A3MUI3"/>
<keyword evidence="1" id="KW-0472">Membrane</keyword>
<feature type="transmembrane region" description="Helical" evidence="1">
    <location>
        <begin position="269"/>
        <end position="290"/>
    </location>
</feature>
<feature type="transmembrane region" description="Helical" evidence="1">
    <location>
        <begin position="134"/>
        <end position="151"/>
    </location>
</feature>
<dbReference type="eggNOG" id="arCOG04463">
    <property type="taxonomic scope" value="Archaea"/>
</dbReference>
<keyword evidence="1" id="KW-0812">Transmembrane</keyword>
<dbReference type="GeneID" id="4908303"/>
<protein>
    <recommendedName>
        <fullName evidence="4">Presenilin</fullName>
    </recommendedName>
</protein>
<dbReference type="InterPro" id="IPR042524">
    <property type="entry name" value="Presenilin_C"/>
</dbReference>
<dbReference type="KEGG" id="pcl:Pcal_0874"/>
<dbReference type="EMBL" id="CP000561">
    <property type="protein sequence ID" value="ABO08300.1"/>
    <property type="molecule type" value="Genomic_DNA"/>
</dbReference>
<evidence type="ECO:0000313" key="2">
    <source>
        <dbReference type="EMBL" id="ABO08300.1"/>
    </source>
</evidence>
<dbReference type="RefSeq" id="WP_011849558.1">
    <property type="nucleotide sequence ID" value="NC_009073.1"/>
</dbReference>
<feature type="transmembrane region" description="Helical" evidence="1">
    <location>
        <begin position="212"/>
        <end position="231"/>
    </location>
</feature>
<accession>A3MUI3</accession>
<dbReference type="Proteomes" id="UP000001431">
    <property type="component" value="Chromosome"/>
</dbReference>
<dbReference type="Gene3D" id="1.10.472.100">
    <property type="entry name" value="Presenilin"/>
    <property type="match status" value="1"/>
</dbReference>
<name>A3MUI3_PYRCJ</name>
<feature type="transmembrane region" description="Helical" evidence="1">
    <location>
        <begin position="77"/>
        <end position="97"/>
    </location>
</feature>
<organism evidence="2 3">
    <name type="scientific">Pyrobaculum calidifontis (strain DSM 21063 / JCM 11548 / VA1)</name>
    <dbReference type="NCBI Taxonomy" id="410359"/>
    <lineage>
        <taxon>Archaea</taxon>
        <taxon>Thermoproteota</taxon>
        <taxon>Thermoprotei</taxon>
        <taxon>Thermoproteales</taxon>
        <taxon>Thermoproteaceae</taxon>
        <taxon>Pyrobaculum</taxon>
    </lineage>
</organism>
<feature type="transmembrane region" description="Helical" evidence="1">
    <location>
        <begin position="48"/>
        <end position="70"/>
    </location>
</feature>
<feature type="transmembrane region" description="Helical" evidence="1">
    <location>
        <begin position="157"/>
        <end position="176"/>
    </location>
</feature>
<evidence type="ECO:0000256" key="1">
    <source>
        <dbReference type="SAM" id="Phobius"/>
    </source>
</evidence>
<keyword evidence="1" id="KW-1133">Transmembrane helix</keyword>
<keyword evidence="3" id="KW-1185">Reference proteome</keyword>
<feature type="transmembrane region" description="Helical" evidence="1">
    <location>
        <begin position="237"/>
        <end position="257"/>
    </location>
</feature>
<proteinExistence type="predicted"/>
<dbReference type="HOGENOM" id="CLU_975287_0_0_2"/>
<sequence>MCVVVLALLAVALAALLGTLPLYVRPYVEKPQMDTAIYATAETPGATLYNLAVFFTLLVVATAAIYLLLTRRRLLSLFLYFVWFTLALGVVQFYAWLYYSYGILPPGPATWAILLSPAVGVLVVFLLSRRRGDLFLGFLGALAGSMFVWILPSVTVLALLVALPVYDYLMVSRGLLGKLIKKAKEEAASGSGAAPPKGRDTPLFGFVVRLKAFSLGVGDFVVYSMALSFVAARLAAFGGAVALAAVALGVATIYAGLRLTVEVFLKRWGYGPALPLPILLLSPLIAAAWLV</sequence>
<dbReference type="STRING" id="410359.Pcal_0874"/>
<evidence type="ECO:0008006" key="4">
    <source>
        <dbReference type="Google" id="ProtNLM"/>
    </source>
</evidence>
<gene>
    <name evidence="2" type="ordered locus">Pcal_0874</name>
</gene>
<feature type="transmembrane region" description="Helical" evidence="1">
    <location>
        <begin position="109"/>
        <end position="127"/>
    </location>
</feature>
<reference evidence="2" key="1">
    <citation type="submission" date="2007-02" db="EMBL/GenBank/DDBJ databases">
        <title>Complete sequence of Pyrobaculum calidifontis JCM 11548.</title>
        <authorList>
            <consortium name="US DOE Joint Genome Institute"/>
            <person name="Copeland A."/>
            <person name="Lucas S."/>
            <person name="Lapidus A."/>
            <person name="Barry K."/>
            <person name="Glavina del Rio T."/>
            <person name="Dalin E."/>
            <person name="Tice H."/>
            <person name="Pitluck S."/>
            <person name="Chain P."/>
            <person name="Malfatti S."/>
            <person name="Shin M."/>
            <person name="Vergez L."/>
            <person name="Schmutz J."/>
            <person name="Larimer F."/>
            <person name="Land M."/>
            <person name="Hauser L."/>
            <person name="Kyrpides N."/>
            <person name="Mikhailova N."/>
            <person name="Cozen A.E."/>
            <person name="Fitz-Gibbon S.T."/>
            <person name="House C.H."/>
            <person name="Saltikov C."/>
            <person name="Lowe T.M."/>
            <person name="Richardson P."/>
        </authorList>
    </citation>
    <scope>NUCLEOTIDE SEQUENCE [LARGE SCALE GENOMIC DNA]</scope>
    <source>
        <strain evidence="2">JCM 11548</strain>
    </source>
</reference>
<evidence type="ECO:0000313" key="3">
    <source>
        <dbReference type="Proteomes" id="UP000001431"/>
    </source>
</evidence>